<feature type="compositionally biased region" description="Polar residues" evidence="1">
    <location>
        <begin position="305"/>
        <end position="323"/>
    </location>
</feature>
<feature type="compositionally biased region" description="Polar residues" evidence="1">
    <location>
        <begin position="170"/>
        <end position="183"/>
    </location>
</feature>
<evidence type="ECO:0000313" key="4">
    <source>
        <dbReference type="Proteomes" id="UP001161247"/>
    </source>
</evidence>
<evidence type="ECO:0000313" key="3">
    <source>
        <dbReference type="EMBL" id="CAI9088181.1"/>
    </source>
</evidence>
<feature type="region of interest" description="Disordered" evidence="1">
    <location>
        <begin position="89"/>
        <end position="183"/>
    </location>
</feature>
<dbReference type="PANTHER" id="PTHR46775">
    <property type="entry name" value="FLOCCULATION PROTEIN (DUF1296)"/>
    <property type="match status" value="1"/>
</dbReference>
<dbReference type="Pfam" id="PF06972">
    <property type="entry name" value="GIP1_N"/>
    <property type="match status" value="1"/>
</dbReference>
<protein>
    <submittedName>
        <fullName evidence="3">OLC1v1022438C1</fullName>
    </submittedName>
</protein>
<organism evidence="3 4">
    <name type="scientific">Oldenlandia corymbosa var. corymbosa</name>
    <dbReference type="NCBI Taxonomy" id="529605"/>
    <lineage>
        <taxon>Eukaryota</taxon>
        <taxon>Viridiplantae</taxon>
        <taxon>Streptophyta</taxon>
        <taxon>Embryophyta</taxon>
        <taxon>Tracheophyta</taxon>
        <taxon>Spermatophyta</taxon>
        <taxon>Magnoliopsida</taxon>
        <taxon>eudicotyledons</taxon>
        <taxon>Gunneridae</taxon>
        <taxon>Pentapetalae</taxon>
        <taxon>asterids</taxon>
        <taxon>lamiids</taxon>
        <taxon>Gentianales</taxon>
        <taxon>Rubiaceae</taxon>
        <taxon>Rubioideae</taxon>
        <taxon>Spermacoceae</taxon>
        <taxon>Hedyotis-Oldenlandia complex</taxon>
        <taxon>Oldenlandia</taxon>
    </lineage>
</organism>
<name>A0AAV1BXU8_OLDCO</name>
<keyword evidence="4" id="KW-1185">Reference proteome</keyword>
<dbReference type="PANTHER" id="PTHR46775:SF6">
    <property type="entry name" value="GBF-INTERACTING PROTEIN 1 N-TERMINAL DOMAIN-CONTAINING PROTEIN"/>
    <property type="match status" value="1"/>
</dbReference>
<accession>A0AAV1BXU8</accession>
<feature type="compositionally biased region" description="Polar residues" evidence="1">
    <location>
        <begin position="798"/>
        <end position="816"/>
    </location>
</feature>
<feature type="compositionally biased region" description="Low complexity" evidence="1">
    <location>
        <begin position="208"/>
        <end position="227"/>
    </location>
</feature>
<sequence length="816" mass="86727">MAFLEGNGRRMKDNCGGNGGAGDDDWCYEDENALLNYPVKVRTTLRYIKEISQKHSYEDIYSMLRECGMDPNETVQKLLLVDPFREVKHKHSKRRSNVDPGTSERRKWMSGVQQREAGAGRGNNYSAYSPIGDYYGGGHRRQAPVRPENGGPYHREPNHAVPLAKPPSVAASNGNSINEPSQGASIAEVRQLGKSPALQTVAVKQLDSTSRGPTPASTPTTASIVSSGTRFVGEISESQSTDLPASLSSAPVSGVYSSASDPVLLPSLNLRNLGAAGTIKREKQNPQCASEFSGPSCQIELNGGHVSTSGSQEGVRTANGTSQRVEKSKTSEHSRDSSLLSHDNPSSAAIVEQDDWSLEQVSGPSQVLAQVGNEAQGASMQSHSKLSDPVLEKEISQLDMKLEGLKLSTHQQVIFPDHIQVPEEVRVGLTFGSLDGASVPSKNMNKDSTRVAPSVMIGQDAAGEPPLCDQPAAPAVEGDDSACHTQTQPEGMENLSPLEMDALSAAVPPKSNQLKPDILPHIGGSQYPFLSAAPVNGFSIVPPIFGHHLLQVEAAEVASSVPSTSSSSQPAQPVGTGQNSVAVSPQLFPFLRHPFPSNYVPYNPYFPHLYMPHGSHQFIGHGGFPQLAPTGNMYMPPAAATGVKYPVSPVYKPGANTGNPANFGIPSGYGPYGSSAVGYGIGASITPSGSSCSEDLAAPETKDRNIYSALNQNEEPQIWTSVPARDMSSLPGNFYYNFPPGQQVAFPPSHSGQGSIAEMYHLTQTADAAASTSAQSPPEQQSQPIAGSAEPEIPPSGGTYQQTHSQNHWNTKLLNR</sequence>
<feature type="compositionally biased region" description="Polar residues" evidence="1">
    <location>
        <begin position="337"/>
        <end position="347"/>
    </location>
</feature>
<gene>
    <name evidence="3" type="ORF">OLC1_LOCUS812</name>
</gene>
<dbReference type="GO" id="GO:0051082">
    <property type="term" value="F:unfolded protein binding"/>
    <property type="evidence" value="ECO:0007669"/>
    <property type="project" value="TreeGrafter"/>
</dbReference>
<feature type="region of interest" description="Disordered" evidence="1">
    <location>
        <begin position="766"/>
        <end position="816"/>
    </location>
</feature>
<dbReference type="Proteomes" id="UP001161247">
    <property type="component" value="Chromosome 1"/>
</dbReference>
<dbReference type="AlphaFoldDB" id="A0AAV1BXU8"/>
<evidence type="ECO:0000256" key="1">
    <source>
        <dbReference type="SAM" id="MobiDB-lite"/>
    </source>
</evidence>
<dbReference type="InterPro" id="IPR044277">
    <property type="entry name" value="GIP1"/>
</dbReference>
<dbReference type="InterPro" id="IPR009719">
    <property type="entry name" value="GIP1_N"/>
</dbReference>
<evidence type="ECO:0000259" key="2">
    <source>
        <dbReference type="Pfam" id="PF06972"/>
    </source>
</evidence>
<proteinExistence type="predicted"/>
<dbReference type="EMBL" id="OX459118">
    <property type="protein sequence ID" value="CAI9088181.1"/>
    <property type="molecule type" value="Genomic_DNA"/>
</dbReference>
<reference evidence="3" key="1">
    <citation type="submission" date="2023-03" db="EMBL/GenBank/DDBJ databases">
        <authorList>
            <person name="Julca I."/>
        </authorList>
    </citation>
    <scope>NUCLEOTIDE SEQUENCE</scope>
</reference>
<feature type="compositionally biased region" description="Low complexity" evidence="1">
    <location>
        <begin position="766"/>
        <end position="784"/>
    </location>
</feature>
<feature type="compositionally biased region" description="Polar residues" evidence="1">
    <location>
        <begin position="236"/>
        <end position="258"/>
    </location>
</feature>
<dbReference type="SUPFAM" id="SSF46934">
    <property type="entry name" value="UBA-like"/>
    <property type="match status" value="1"/>
</dbReference>
<feature type="region of interest" description="Disordered" evidence="1">
    <location>
        <begin position="205"/>
        <end position="258"/>
    </location>
</feature>
<feature type="region of interest" description="Disordered" evidence="1">
    <location>
        <begin position="300"/>
        <end position="347"/>
    </location>
</feature>
<feature type="compositionally biased region" description="Basic and acidic residues" evidence="1">
    <location>
        <begin position="324"/>
        <end position="336"/>
    </location>
</feature>
<feature type="domain" description="GBF-interacting protein 1 N-terminal" evidence="2">
    <location>
        <begin position="38"/>
        <end position="95"/>
    </location>
</feature>
<dbReference type="InterPro" id="IPR009060">
    <property type="entry name" value="UBA-like_sf"/>
</dbReference>